<dbReference type="EMBL" id="VJMJ01000054">
    <property type="protein sequence ID" value="KAF0740147.1"/>
    <property type="molecule type" value="Genomic_DNA"/>
</dbReference>
<accession>A0A6G0XIM5</accession>
<sequence>MPPSTLKVLIVGPKEGGKTAISNFLSDNTDRLGNQDKYQPTIGVRILECEKSNGRTQANVELWDCSGDQIYEACWPAILKDANATVIVYNPESHVHESEVTLWYEWFVQNAALDQAQCLVLAHTPGKSTASRGKVNLPPTLKTVQTTYESPGLLKAEFEAFLFSVADFVQRQARSRK</sequence>
<reference evidence="1 2" key="1">
    <citation type="submission" date="2019-07" db="EMBL/GenBank/DDBJ databases">
        <title>Genomics analysis of Aphanomyces spp. identifies a new class of oomycete effector associated with host adaptation.</title>
        <authorList>
            <person name="Gaulin E."/>
        </authorList>
    </citation>
    <scope>NUCLEOTIDE SEQUENCE [LARGE SCALE GENOMIC DNA]</scope>
    <source>
        <strain evidence="1 2">ATCC 201684</strain>
    </source>
</reference>
<dbReference type="AlphaFoldDB" id="A0A6G0XIM5"/>
<dbReference type="Gene3D" id="3.40.50.300">
    <property type="entry name" value="P-loop containing nucleotide triphosphate hydrolases"/>
    <property type="match status" value="1"/>
</dbReference>
<comment type="caution">
    <text evidence="1">The sequence shown here is derived from an EMBL/GenBank/DDBJ whole genome shotgun (WGS) entry which is preliminary data.</text>
</comment>
<dbReference type="Pfam" id="PF08477">
    <property type="entry name" value="Roc"/>
    <property type="match status" value="1"/>
</dbReference>
<evidence type="ECO:0000313" key="2">
    <source>
        <dbReference type="Proteomes" id="UP000481153"/>
    </source>
</evidence>
<dbReference type="Proteomes" id="UP000481153">
    <property type="component" value="Unassembled WGS sequence"/>
</dbReference>
<dbReference type="VEuPathDB" id="FungiDB:AeMF1_013408"/>
<dbReference type="InterPro" id="IPR027417">
    <property type="entry name" value="P-loop_NTPase"/>
</dbReference>
<name>A0A6G0XIM5_9STRA</name>
<keyword evidence="2" id="KW-1185">Reference proteome</keyword>
<gene>
    <name evidence="1" type="ORF">Ae201684_004384</name>
</gene>
<proteinExistence type="predicted"/>
<organism evidence="1 2">
    <name type="scientific">Aphanomyces euteiches</name>
    <dbReference type="NCBI Taxonomy" id="100861"/>
    <lineage>
        <taxon>Eukaryota</taxon>
        <taxon>Sar</taxon>
        <taxon>Stramenopiles</taxon>
        <taxon>Oomycota</taxon>
        <taxon>Saprolegniomycetes</taxon>
        <taxon>Saprolegniales</taxon>
        <taxon>Verrucalvaceae</taxon>
        <taxon>Aphanomyces</taxon>
    </lineage>
</organism>
<dbReference type="SUPFAM" id="SSF52540">
    <property type="entry name" value="P-loop containing nucleoside triphosphate hydrolases"/>
    <property type="match status" value="1"/>
</dbReference>
<protein>
    <submittedName>
        <fullName evidence="1">Uncharacterized protein</fullName>
    </submittedName>
</protein>
<evidence type="ECO:0000313" key="1">
    <source>
        <dbReference type="EMBL" id="KAF0740147.1"/>
    </source>
</evidence>